<keyword evidence="2" id="KW-1185">Reference proteome</keyword>
<dbReference type="AlphaFoldDB" id="A0A1E5XK29"/>
<comment type="caution">
    <text evidence="1">The sequence shown here is derived from an EMBL/GenBank/DDBJ whole genome shotgun (WGS) entry which is preliminary data.</text>
</comment>
<dbReference type="Proteomes" id="UP000095463">
    <property type="component" value="Unassembled WGS sequence"/>
</dbReference>
<evidence type="ECO:0008006" key="3">
    <source>
        <dbReference type="Google" id="ProtNLM"/>
    </source>
</evidence>
<protein>
    <recommendedName>
        <fullName evidence="3">CopG family transcriptional regulator</fullName>
    </recommendedName>
</protein>
<dbReference type="EMBL" id="LAJE02000344">
    <property type="protein sequence ID" value="OEO28948.1"/>
    <property type="molecule type" value="Genomic_DNA"/>
</dbReference>
<reference evidence="1 2" key="1">
    <citation type="journal article" date="2015" name="Genome Announc.">
        <title>Genome Assemblies of Three Soil-Associated Devosia species: D. insulae, D. limi, and D. soli.</title>
        <authorList>
            <person name="Hassan Y.I."/>
            <person name="Lepp D."/>
            <person name="Zhou T."/>
        </authorList>
    </citation>
    <scope>NUCLEOTIDE SEQUENCE [LARGE SCALE GENOMIC DNA]</scope>
    <source>
        <strain evidence="1 2">DS-56</strain>
    </source>
</reference>
<proteinExistence type="predicted"/>
<dbReference type="RefSeq" id="WP_069911781.1">
    <property type="nucleotide sequence ID" value="NZ_LAJE02000344.1"/>
</dbReference>
<gene>
    <name evidence="1" type="ORF">VW23_027840</name>
</gene>
<organism evidence="1 2">
    <name type="scientific">Devosia insulae DS-56</name>
    <dbReference type="NCBI Taxonomy" id="1116389"/>
    <lineage>
        <taxon>Bacteria</taxon>
        <taxon>Pseudomonadati</taxon>
        <taxon>Pseudomonadota</taxon>
        <taxon>Alphaproteobacteria</taxon>
        <taxon>Hyphomicrobiales</taxon>
        <taxon>Devosiaceae</taxon>
        <taxon>Devosia</taxon>
    </lineage>
</organism>
<sequence>MDQTITITVTEDEARRIEERVATGDFSSPADLVHTAVVNYIEQDGFELDDAQLRQLIAEADADVRPDMDAKEAFASVYAYIEELAAKRDAKS</sequence>
<name>A0A1E5XK29_9HYPH</name>
<accession>A0A1E5XK29</accession>
<evidence type="ECO:0000313" key="1">
    <source>
        <dbReference type="EMBL" id="OEO28948.1"/>
    </source>
</evidence>
<evidence type="ECO:0000313" key="2">
    <source>
        <dbReference type="Proteomes" id="UP000095463"/>
    </source>
</evidence>